<sequence>MILDQVIRATAGRVAGLPGTEEYDIAPVRSAISLSSALGQKEQGNRIIAEIKFASPSRGTIRQLSDPVTFARDFCRAGAAALSVLTEPVYFQGDPGFLPAIRPHVDIPLLRKDFIIDERQLAESRALGADAVLLIAGVLGEGLRDMVDLARAYGLEPLVEVHSADEVKAALSTQTRIVGINNRDLRTMKTDLSTTIRLAPLLRNAGIRIVSESGVVWPCDIRTLRPFADGFLIGTALMSSPDPLQRLEGFLSA</sequence>
<dbReference type="InterPro" id="IPR011060">
    <property type="entry name" value="RibuloseP-bd_barrel"/>
</dbReference>
<comment type="pathway">
    <text evidence="2">Amino-acid biosynthesis; L-tryptophan biosynthesis; L-tryptophan from chorismate: step 4/5.</text>
</comment>
<dbReference type="AlphaFoldDB" id="A0A0W8F4I2"/>
<dbReference type="EC" id="4.1.1.48" evidence="3"/>
<comment type="caution">
    <text evidence="10">The sequence shown here is derived from an EMBL/GenBank/DDBJ whole genome shotgun (WGS) entry which is preliminary data.</text>
</comment>
<dbReference type="UniPathway" id="UPA00035">
    <property type="reaction ID" value="UER00043"/>
</dbReference>
<evidence type="ECO:0000256" key="6">
    <source>
        <dbReference type="ARBA" id="ARBA00022822"/>
    </source>
</evidence>
<keyword evidence="6" id="KW-0822">Tryptophan biosynthesis</keyword>
<evidence type="ECO:0000256" key="3">
    <source>
        <dbReference type="ARBA" id="ARBA00012362"/>
    </source>
</evidence>
<proteinExistence type="inferred from homology"/>
<reference evidence="10" key="1">
    <citation type="journal article" date="2015" name="Proc. Natl. Acad. Sci. U.S.A.">
        <title>Networks of energetic and metabolic interactions define dynamics in microbial communities.</title>
        <authorList>
            <person name="Embree M."/>
            <person name="Liu J.K."/>
            <person name="Al-Bassam M.M."/>
            <person name="Zengler K."/>
        </authorList>
    </citation>
    <scope>NUCLEOTIDE SEQUENCE</scope>
</reference>
<accession>A0A0W8F4I2</accession>
<evidence type="ECO:0000256" key="1">
    <source>
        <dbReference type="ARBA" id="ARBA00001633"/>
    </source>
</evidence>
<dbReference type="Gene3D" id="3.20.20.70">
    <property type="entry name" value="Aldolase class I"/>
    <property type="match status" value="1"/>
</dbReference>
<name>A0A0W8F4I2_9ZZZZ</name>
<dbReference type="CDD" id="cd00331">
    <property type="entry name" value="IGPS"/>
    <property type="match status" value="1"/>
</dbReference>
<gene>
    <name evidence="10" type="ORF">ASZ90_014541</name>
</gene>
<keyword evidence="4" id="KW-0028">Amino-acid biosynthesis</keyword>
<comment type="catalytic activity">
    <reaction evidence="1">
        <text>1-(2-carboxyphenylamino)-1-deoxy-D-ribulose 5-phosphate + H(+) = (1S,2R)-1-C-(indol-3-yl)glycerol 3-phosphate + CO2 + H2O</text>
        <dbReference type="Rhea" id="RHEA:23476"/>
        <dbReference type="ChEBI" id="CHEBI:15377"/>
        <dbReference type="ChEBI" id="CHEBI:15378"/>
        <dbReference type="ChEBI" id="CHEBI:16526"/>
        <dbReference type="ChEBI" id="CHEBI:58613"/>
        <dbReference type="ChEBI" id="CHEBI:58866"/>
        <dbReference type="EC" id="4.1.1.48"/>
    </reaction>
</comment>
<evidence type="ECO:0000313" key="10">
    <source>
        <dbReference type="EMBL" id="KUG15788.1"/>
    </source>
</evidence>
<evidence type="ECO:0000256" key="5">
    <source>
        <dbReference type="ARBA" id="ARBA00022793"/>
    </source>
</evidence>
<feature type="domain" description="Indole-3-glycerol phosphate synthase" evidence="9">
    <location>
        <begin position="28"/>
        <end position="245"/>
    </location>
</feature>
<evidence type="ECO:0000256" key="2">
    <source>
        <dbReference type="ARBA" id="ARBA00004696"/>
    </source>
</evidence>
<dbReference type="SUPFAM" id="SSF51366">
    <property type="entry name" value="Ribulose-phoshate binding barrel"/>
    <property type="match status" value="1"/>
</dbReference>
<dbReference type="GO" id="GO:0004640">
    <property type="term" value="F:phosphoribosylanthranilate isomerase activity"/>
    <property type="evidence" value="ECO:0007669"/>
    <property type="project" value="TreeGrafter"/>
</dbReference>
<dbReference type="PANTHER" id="PTHR22854">
    <property type="entry name" value="TRYPTOPHAN BIOSYNTHESIS PROTEIN"/>
    <property type="match status" value="1"/>
</dbReference>
<organism evidence="10">
    <name type="scientific">hydrocarbon metagenome</name>
    <dbReference type="NCBI Taxonomy" id="938273"/>
    <lineage>
        <taxon>unclassified sequences</taxon>
        <taxon>metagenomes</taxon>
        <taxon>ecological metagenomes</taxon>
    </lineage>
</organism>
<evidence type="ECO:0000259" key="9">
    <source>
        <dbReference type="Pfam" id="PF00218"/>
    </source>
</evidence>
<dbReference type="PANTHER" id="PTHR22854:SF2">
    <property type="entry name" value="INDOLE-3-GLYCEROL-PHOSPHATE SYNTHASE"/>
    <property type="match status" value="1"/>
</dbReference>
<dbReference type="InterPro" id="IPR013785">
    <property type="entry name" value="Aldolase_TIM"/>
</dbReference>
<protein>
    <recommendedName>
        <fullName evidence="3">indole-3-glycerol-phosphate synthase</fullName>
        <ecNumber evidence="3">4.1.1.48</ecNumber>
    </recommendedName>
</protein>
<dbReference type="InterPro" id="IPR045186">
    <property type="entry name" value="Indole-3-glycerol_P_synth"/>
</dbReference>
<evidence type="ECO:0000256" key="8">
    <source>
        <dbReference type="ARBA" id="ARBA00023239"/>
    </source>
</evidence>
<dbReference type="GO" id="GO:0004425">
    <property type="term" value="F:indole-3-glycerol-phosphate synthase activity"/>
    <property type="evidence" value="ECO:0007669"/>
    <property type="project" value="UniProtKB-EC"/>
</dbReference>
<dbReference type="Pfam" id="PF00218">
    <property type="entry name" value="IGPS"/>
    <property type="match status" value="1"/>
</dbReference>
<dbReference type="HAMAP" id="MF_00134_A">
    <property type="entry name" value="IGPS_A"/>
    <property type="match status" value="1"/>
</dbReference>
<dbReference type="GO" id="GO:0000162">
    <property type="term" value="P:L-tryptophan biosynthetic process"/>
    <property type="evidence" value="ECO:0007669"/>
    <property type="project" value="UniProtKB-UniPathway"/>
</dbReference>
<evidence type="ECO:0000256" key="7">
    <source>
        <dbReference type="ARBA" id="ARBA00023141"/>
    </source>
</evidence>
<keyword evidence="8 10" id="KW-0456">Lyase</keyword>
<dbReference type="EMBL" id="LNQE01001531">
    <property type="protein sequence ID" value="KUG15788.1"/>
    <property type="molecule type" value="Genomic_DNA"/>
</dbReference>
<keyword evidence="5" id="KW-0210">Decarboxylase</keyword>
<keyword evidence="7" id="KW-0057">Aromatic amino acid biosynthesis</keyword>
<dbReference type="InterPro" id="IPR013798">
    <property type="entry name" value="Indole-3-glycerol_P_synth_dom"/>
</dbReference>
<evidence type="ECO:0000256" key="4">
    <source>
        <dbReference type="ARBA" id="ARBA00022605"/>
    </source>
</evidence>